<dbReference type="Proteomes" id="UP001056120">
    <property type="component" value="Linkage Group LG12"/>
</dbReference>
<organism evidence="1 2">
    <name type="scientific">Smallanthus sonchifolius</name>
    <dbReference type="NCBI Taxonomy" id="185202"/>
    <lineage>
        <taxon>Eukaryota</taxon>
        <taxon>Viridiplantae</taxon>
        <taxon>Streptophyta</taxon>
        <taxon>Embryophyta</taxon>
        <taxon>Tracheophyta</taxon>
        <taxon>Spermatophyta</taxon>
        <taxon>Magnoliopsida</taxon>
        <taxon>eudicotyledons</taxon>
        <taxon>Gunneridae</taxon>
        <taxon>Pentapetalae</taxon>
        <taxon>asterids</taxon>
        <taxon>campanulids</taxon>
        <taxon>Asterales</taxon>
        <taxon>Asteraceae</taxon>
        <taxon>Asteroideae</taxon>
        <taxon>Heliantheae alliance</taxon>
        <taxon>Millerieae</taxon>
        <taxon>Smallanthus</taxon>
    </lineage>
</organism>
<reference evidence="2" key="1">
    <citation type="journal article" date="2022" name="Mol. Ecol. Resour.">
        <title>The genomes of chicory, endive, great burdock and yacon provide insights into Asteraceae palaeo-polyploidization history and plant inulin production.</title>
        <authorList>
            <person name="Fan W."/>
            <person name="Wang S."/>
            <person name="Wang H."/>
            <person name="Wang A."/>
            <person name="Jiang F."/>
            <person name="Liu H."/>
            <person name="Zhao H."/>
            <person name="Xu D."/>
            <person name="Zhang Y."/>
        </authorList>
    </citation>
    <scope>NUCLEOTIDE SEQUENCE [LARGE SCALE GENOMIC DNA]</scope>
    <source>
        <strain evidence="2">cv. Yunnan</strain>
    </source>
</reference>
<evidence type="ECO:0000313" key="2">
    <source>
        <dbReference type="Proteomes" id="UP001056120"/>
    </source>
</evidence>
<gene>
    <name evidence="1" type="ORF">L1987_38915</name>
</gene>
<protein>
    <submittedName>
        <fullName evidence="1">Uncharacterized protein</fullName>
    </submittedName>
</protein>
<comment type="caution">
    <text evidence="1">The sequence shown here is derived from an EMBL/GenBank/DDBJ whole genome shotgun (WGS) entry which is preliminary data.</text>
</comment>
<sequence length="76" mass="9027">MGRVRDGDVGQFIAYKNKIIELTVSVLRRRDPNNFSAAGRRSELTLFDRRRFEEKWNFKHPSLHHKILLAGCQIMW</sequence>
<proteinExistence type="predicted"/>
<evidence type="ECO:0000313" key="1">
    <source>
        <dbReference type="EMBL" id="KAI3796248.1"/>
    </source>
</evidence>
<name>A0ACB9HLQ0_9ASTR</name>
<accession>A0ACB9HLQ0</accession>
<dbReference type="EMBL" id="CM042029">
    <property type="protein sequence ID" value="KAI3796248.1"/>
    <property type="molecule type" value="Genomic_DNA"/>
</dbReference>
<reference evidence="1 2" key="2">
    <citation type="journal article" date="2022" name="Mol. Ecol. Resour.">
        <title>The genomes of chicory, endive, great burdock and yacon provide insights into Asteraceae paleo-polyploidization history and plant inulin production.</title>
        <authorList>
            <person name="Fan W."/>
            <person name="Wang S."/>
            <person name="Wang H."/>
            <person name="Wang A."/>
            <person name="Jiang F."/>
            <person name="Liu H."/>
            <person name="Zhao H."/>
            <person name="Xu D."/>
            <person name="Zhang Y."/>
        </authorList>
    </citation>
    <scope>NUCLEOTIDE SEQUENCE [LARGE SCALE GENOMIC DNA]</scope>
    <source>
        <strain evidence="2">cv. Yunnan</strain>
        <tissue evidence="1">Leaves</tissue>
    </source>
</reference>
<keyword evidence="2" id="KW-1185">Reference proteome</keyword>